<feature type="binding site" evidence="13">
    <location>
        <position position="479"/>
    </location>
    <ligand>
        <name>Mn(2+)</name>
        <dbReference type="ChEBI" id="CHEBI:29035"/>
        <label>1</label>
    </ligand>
</feature>
<keyword evidence="9 16" id="KW-0413">Isomerase</keyword>
<evidence type="ECO:0000259" key="14">
    <source>
        <dbReference type="Pfam" id="PF01676"/>
    </source>
</evidence>
<feature type="binding site" evidence="13">
    <location>
        <position position="417"/>
    </location>
    <ligand>
        <name>Mn(2+)</name>
        <dbReference type="ChEBI" id="CHEBI:29035"/>
        <label>1</label>
    </ligand>
</feature>
<dbReference type="InterPro" id="IPR005995">
    <property type="entry name" value="Pgm_bpd_ind"/>
</dbReference>
<dbReference type="SUPFAM" id="SSF53649">
    <property type="entry name" value="Alkaline phosphatase-like"/>
    <property type="match status" value="1"/>
</dbReference>
<dbReference type="GO" id="GO:0005737">
    <property type="term" value="C:cytoplasm"/>
    <property type="evidence" value="ECO:0007669"/>
    <property type="project" value="InterPro"/>
</dbReference>
<dbReference type="InterPro" id="IPR011258">
    <property type="entry name" value="BPG-indep_PGM_N"/>
</dbReference>
<comment type="cofactor">
    <cofactor evidence="2">
        <name>Mn(2+)</name>
        <dbReference type="ChEBI" id="CHEBI:29035"/>
    </cofactor>
</comment>
<evidence type="ECO:0000256" key="5">
    <source>
        <dbReference type="ARBA" id="ARBA00008819"/>
    </source>
</evidence>
<dbReference type="InterPro" id="IPR017850">
    <property type="entry name" value="Alkaline_phosphatase_core_sf"/>
</dbReference>
<dbReference type="RefSeq" id="WP_072659351.1">
    <property type="nucleotide sequence ID" value="NZ_BDFD01000006.1"/>
</dbReference>
<evidence type="ECO:0000313" key="16">
    <source>
        <dbReference type="EMBL" id="GAV20036.1"/>
    </source>
</evidence>
<evidence type="ECO:0000256" key="10">
    <source>
        <dbReference type="NCBIfam" id="TIGR01307"/>
    </source>
</evidence>
<dbReference type="PANTHER" id="PTHR31637:SF0">
    <property type="entry name" value="2,3-BISPHOSPHOGLYCERATE-INDEPENDENT PHOSPHOGLYCERATE MUTASE"/>
    <property type="match status" value="1"/>
</dbReference>
<feature type="binding site" evidence="12">
    <location>
        <position position="200"/>
    </location>
    <ligand>
        <name>substrate</name>
    </ligand>
</feature>
<keyword evidence="6 13" id="KW-0479">Metal-binding</keyword>
<evidence type="ECO:0000256" key="4">
    <source>
        <dbReference type="ARBA" id="ARBA00004798"/>
    </source>
</evidence>
<keyword evidence="8 13" id="KW-0464">Manganese</keyword>
<feature type="binding site" evidence="13">
    <location>
        <position position="421"/>
    </location>
    <ligand>
        <name>Mn(2+)</name>
        <dbReference type="ChEBI" id="CHEBI:29035"/>
        <label>1</label>
    </ligand>
</feature>
<evidence type="ECO:0000256" key="3">
    <source>
        <dbReference type="ARBA" id="ARBA00002315"/>
    </source>
</evidence>
<feature type="binding site" evidence="13">
    <location>
        <position position="15"/>
    </location>
    <ligand>
        <name>Mn(2+)</name>
        <dbReference type="ChEBI" id="CHEBI:29035"/>
        <label>2</label>
    </ligand>
</feature>
<dbReference type="AlphaFoldDB" id="A0A1L8CMA3"/>
<dbReference type="InterPro" id="IPR036646">
    <property type="entry name" value="PGAM_B_sf"/>
</dbReference>
<proteinExistence type="inferred from homology"/>
<dbReference type="GO" id="GO:0004619">
    <property type="term" value="F:phosphoglycerate mutase activity"/>
    <property type="evidence" value="ECO:0007669"/>
    <property type="project" value="UniProtKB-UniRule"/>
</dbReference>
<comment type="pathway">
    <text evidence="4">Carbohydrate degradation; glycolysis; pyruvate from D-glyceraldehyde 3-phosphate: step 3/5.</text>
</comment>
<feature type="binding site" evidence="12">
    <location>
        <position position="126"/>
    </location>
    <ligand>
        <name>substrate</name>
    </ligand>
</feature>
<gene>
    <name evidence="16" type="ORF">MMIC_P0997</name>
</gene>
<dbReference type="STRING" id="1921010.MMIC_P0997"/>
<protein>
    <recommendedName>
        <fullName evidence="10">2,3-bisphosphoglycerate-independent phosphoglycerate mutase</fullName>
        <ecNumber evidence="10">5.4.2.12</ecNumber>
    </recommendedName>
</protein>
<dbReference type="UniPathway" id="UPA00109">
    <property type="reaction ID" value="UER00186"/>
</dbReference>
<feature type="binding site" evidence="12">
    <location>
        <position position="193"/>
    </location>
    <ligand>
        <name>substrate</name>
    </ligand>
</feature>
<comment type="catalytic activity">
    <reaction evidence="1">
        <text>(2R)-2-phosphoglycerate = (2R)-3-phosphoglycerate</text>
        <dbReference type="Rhea" id="RHEA:15901"/>
        <dbReference type="ChEBI" id="CHEBI:58272"/>
        <dbReference type="ChEBI" id="CHEBI:58289"/>
        <dbReference type="EC" id="5.4.2.12"/>
    </reaction>
</comment>
<evidence type="ECO:0000256" key="12">
    <source>
        <dbReference type="PIRSR" id="PIRSR001492-2"/>
    </source>
</evidence>
<feature type="domain" description="BPG-independent PGAM N-terminal" evidence="15">
    <location>
        <begin position="86"/>
        <end position="310"/>
    </location>
</feature>
<dbReference type="GO" id="GO:0006007">
    <property type="term" value="P:glucose catabolic process"/>
    <property type="evidence" value="ECO:0007669"/>
    <property type="project" value="InterPro"/>
</dbReference>
<dbReference type="Proteomes" id="UP000231632">
    <property type="component" value="Unassembled WGS sequence"/>
</dbReference>
<dbReference type="EMBL" id="BDFD01000006">
    <property type="protein sequence ID" value="GAV20036.1"/>
    <property type="molecule type" value="Genomic_DNA"/>
</dbReference>
<evidence type="ECO:0000256" key="13">
    <source>
        <dbReference type="PIRSR" id="PIRSR001492-3"/>
    </source>
</evidence>
<organism evidence="16 17">
    <name type="scientific">Mariprofundus micogutta</name>
    <dbReference type="NCBI Taxonomy" id="1921010"/>
    <lineage>
        <taxon>Bacteria</taxon>
        <taxon>Pseudomonadati</taxon>
        <taxon>Pseudomonadota</taxon>
        <taxon>Candidatius Mariprofundia</taxon>
        <taxon>Mariprofundales</taxon>
        <taxon>Mariprofundaceae</taxon>
        <taxon>Mariprofundus</taxon>
    </lineage>
</organism>
<comment type="function">
    <text evidence="3">Catalyzes the interconversion of 2-phosphoglycerate and 3-phosphoglycerate.</text>
</comment>
<evidence type="ECO:0000259" key="15">
    <source>
        <dbReference type="Pfam" id="PF06415"/>
    </source>
</evidence>
<dbReference type="PIRSF" id="PIRSF001492">
    <property type="entry name" value="IPGAM"/>
    <property type="match status" value="1"/>
</dbReference>
<evidence type="ECO:0000256" key="11">
    <source>
        <dbReference type="PIRSR" id="PIRSR001492-1"/>
    </source>
</evidence>
<keyword evidence="17" id="KW-1185">Reference proteome</keyword>
<dbReference type="FunFam" id="3.40.1450.10:FF:000002">
    <property type="entry name" value="2,3-bisphosphoglycerate-independent phosphoglycerate mutase"/>
    <property type="match status" value="1"/>
</dbReference>
<dbReference type="SUPFAM" id="SSF64158">
    <property type="entry name" value="2,3-Bisphosphoglycerate-independent phosphoglycerate mutase, substrate-binding domain"/>
    <property type="match status" value="1"/>
</dbReference>
<comment type="caution">
    <text evidence="16">The sequence shown here is derived from an EMBL/GenBank/DDBJ whole genome shotgun (WGS) entry which is preliminary data.</text>
</comment>
<dbReference type="CDD" id="cd16010">
    <property type="entry name" value="iPGM"/>
    <property type="match status" value="1"/>
</dbReference>
<dbReference type="GO" id="GO:0006096">
    <property type="term" value="P:glycolytic process"/>
    <property type="evidence" value="ECO:0007669"/>
    <property type="project" value="UniProtKB-UniRule"/>
</dbReference>
<dbReference type="OrthoDB" id="9800863at2"/>
<evidence type="ECO:0000256" key="7">
    <source>
        <dbReference type="ARBA" id="ARBA00023152"/>
    </source>
</evidence>
<dbReference type="Pfam" id="PF01676">
    <property type="entry name" value="Metalloenzyme"/>
    <property type="match status" value="1"/>
</dbReference>
<name>A0A1L8CMA3_9PROT</name>
<dbReference type="InterPro" id="IPR006124">
    <property type="entry name" value="Metalloenzyme"/>
</dbReference>
<keyword evidence="7" id="KW-0324">Glycolysis</keyword>
<dbReference type="Gene3D" id="3.40.1450.10">
    <property type="entry name" value="BPG-independent phosphoglycerate mutase, domain B"/>
    <property type="match status" value="1"/>
</dbReference>
<evidence type="ECO:0000313" key="17">
    <source>
        <dbReference type="Proteomes" id="UP000231632"/>
    </source>
</evidence>
<accession>A0A1L8CMA3</accession>
<feature type="binding site" evidence="13">
    <location>
        <position position="459"/>
    </location>
    <ligand>
        <name>Mn(2+)</name>
        <dbReference type="ChEBI" id="CHEBI:29035"/>
        <label>2</label>
    </ligand>
</feature>
<reference evidence="16 17" key="1">
    <citation type="journal article" date="2017" name="Arch. Microbiol.">
        <title>Mariprofundus micogutta sp. nov., a novel iron-oxidizing zetaproteobacterium isolated from a deep-sea hydrothermal field at the Bayonnaise knoll of the Izu-Ogasawara arc, and a description of Mariprofundales ord. nov. and Zetaproteobacteria classis nov.</title>
        <authorList>
            <person name="Makita H."/>
            <person name="Tanaka E."/>
            <person name="Mitsunobu S."/>
            <person name="Miyazaki M."/>
            <person name="Nunoura T."/>
            <person name="Uematsu K."/>
            <person name="Takaki Y."/>
            <person name="Nishi S."/>
            <person name="Shimamura S."/>
            <person name="Takai K."/>
        </authorList>
    </citation>
    <scope>NUCLEOTIDE SEQUENCE [LARGE SCALE GENOMIC DNA]</scope>
    <source>
        <strain evidence="16 17">ET2</strain>
    </source>
</reference>
<dbReference type="Pfam" id="PF06415">
    <property type="entry name" value="iPGM_N"/>
    <property type="match status" value="1"/>
</dbReference>
<feature type="binding site" evidence="13">
    <location>
        <position position="458"/>
    </location>
    <ligand>
        <name>Mn(2+)</name>
        <dbReference type="ChEBI" id="CHEBI:29035"/>
        <label>2</label>
    </ligand>
</feature>
<feature type="domain" description="Metalloenzyme" evidence="14">
    <location>
        <begin position="7"/>
        <end position="501"/>
    </location>
</feature>
<evidence type="ECO:0000256" key="6">
    <source>
        <dbReference type="ARBA" id="ARBA00022723"/>
    </source>
</evidence>
<dbReference type="NCBIfam" id="TIGR01307">
    <property type="entry name" value="pgm_bpd_ind"/>
    <property type="match status" value="1"/>
</dbReference>
<dbReference type="Gene3D" id="3.40.720.10">
    <property type="entry name" value="Alkaline Phosphatase, subunit A"/>
    <property type="match status" value="1"/>
</dbReference>
<sequence>MTNTVNKPVLLIVMDGWGIGSGGHEDAIAQANTPVFDRLWSGYAHTRLFTHGPYVGLPAAKDMGGSEVGHLTMGAGMILDQGPTRINKAIADNSFFASSALQQVMEVVANGTTLHLVGLLSDGNIHSHLNHFKTLIEYAFEQGVKRLRVHALLDGRDVGIQTAQKYVCELEEDFAYINGNEGFDYGFASGGGRERIIMDRDYDWSKVEQGWNMMVHGQCEQRFPSMLAAINHFRERQPDIVDQDLPGFVIVDQDNQALGKMTDGDAVVMVNFRGDRAVEITEAFELDDFDGFDRGDKPDLTYAGMMVYDEDRNLPKLQLMGPTKVDNPFGKRILELGIKQFRLTETQKYPHVTFFFNGGYRQPLDESMEDYILIPSDKGVSFSDAPQMKAAEIAGKAVELIESGEYGFGLINFANADMVGHCGNMASAIEAVEAVDKAVGQIVEALEQAGGAALITADHGNAEEMLVATKTGHEPSTKHSVNPVPCILFDAAYDGSYQLRQPDAADAALAVPGLSHLAATLFEMMGYAVPDDLNPSLIERP</sequence>
<dbReference type="GO" id="GO:0030145">
    <property type="term" value="F:manganese ion binding"/>
    <property type="evidence" value="ECO:0007669"/>
    <property type="project" value="InterPro"/>
</dbReference>
<dbReference type="PANTHER" id="PTHR31637">
    <property type="entry name" value="2,3-BISPHOSPHOGLYCERATE-INDEPENDENT PHOSPHOGLYCERATE MUTASE"/>
    <property type="match status" value="1"/>
</dbReference>
<dbReference type="EC" id="5.4.2.12" evidence="10"/>
<evidence type="ECO:0000256" key="2">
    <source>
        <dbReference type="ARBA" id="ARBA00001936"/>
    </source>
</evidence>
<comment type="similarity">
    <text evidence="5">Belongs to the BPG-independent phosphoglycerate mutase family.</text>
</comment>
<feature type="binding site" evidence="12">
    <location>
        <position position="348"/>
    </location>
    <ligand>
        <name>substrate</name>
    </ligand>
</feature>
<evidence type="ECO:0000256" key="9">
    <source>
        <dbReference type="ARBA" id="ARBA00023235"/>
    </source>
</evidence>
<feature type="binding site" evidence="12">
    <location>
        <begin position="156"/>
        <end position="157"/>
    </location>
    <ligand>
        <name>substrate</name>
    </ligand>
</feature>
<evidence type="ECO:0000256" key="8">
    <source>
        <dbReference type="ARBA" id="ARBA00023211"/>
    </source>
</evidence>
<feature type="active site" description="Phosphoserine intermediate" evidence="11">
    <location>
        <position position="66"/>
    </location>
</feature>
<feature type="binding site" evidence="13">
    <location>
        <position position="66"/>
    </location>
    <ligand>
        <name>Mn(2+)</name>
        <dbReference type="ChEBI" id="CHEBI:29035"/>
        <label>2</label>
    </ligand>
</feature>
<evidence type="ECO:0000256" key="1">
    <source>
        <dbReference type="ARBA" id="ARBA00000370"/>
    </source>
</evidence>
<feature type="binding site" evidence="12">
    <location>
        <begin position="273"/>
        <end position="276"/>
    </location>
    <ligand>
        <name>substrate</name>
    </ligand>
</feature>